<keyword evidence="2" id="KW-1185">Reference proteome</keyword>
<evidence type="ECO:0000313" key="1">
    <source>
        <dbReference type="EMBL" id="NQE36158.1"/>
    </source>
</evidence>
<organism evidence="1 2">
    <name type="scientific">Microcoleus asticus IPMA8</name>
    <dbReference type="NCBI Taxonomy" id="2563858"/>
    <lineage>
        <taxon>Bacteria</taxon>
        <taxon>Bacillati</taxon>
        <taxon>Cyanobacteriota</taxon>
        <taxon>Cyanophyceae</taxon>
        <taxon>Oscillatoriophycideae</taxon>
        <taxon>Oscillatoriales</taxon>
        <taxon>Microcoleaceae</taxon>
        <taxon>Microcoleus</taxon>
        <taxon>Microcoleus asticus</taxon>
    </lineage>
</organism>
<accession>A0ABX2D127</accession>
<reference evidence="1 2" key="1">
    <citation type="journal article" date="2020" name="Sci. Rep.">
        <title>A novel cyanobacterial geosmin producer, revising GeoA distribution and dispersion patterns in Bacteria.</title>
        <authorList>
            <person name="Churro C."/>
            <person name="Semedo-Aguiar A.P."/>
            <person name="Silva A.D."/>
            <person name="Pereira-Leal J.B."/>
            <person name="Leite R.B."/>
        </authorList>
    </citation>
    <scope>NUCLEOTIDE SEQUENCE [LARGE SCALE GENOMIC DNA]</scope>
    <source>
        <strain evidence="1 2">IPMA8</strain>
    </source>
</reference>
<evidence type="ECO:0000313" key="2">
    <source>
        <dbReference type="Proteomes" id="UP000702425"/>
    </source>
</evidence>
<evidence type="ECO:0008006" key="3">
    <source>
        <dbReference type="Google" id="ProtNLM"/>
    </source>
</evidence>
<name>A0ABX2D127_9CYAN</name>
<sequence length="52" mass="5955">MPASNGGDIFLRIAIDIFITLEGFKNCDRLREIIFGWTYARVSRNPAFFPGF</sequence>
<comment type="caution">
    <text evidence="1">The sequence shown here is derived from an EMBL/GenBank/DDBJ whole genome shotgun (WGS) entry which is preliminary data.</text>
</comment>
<protein>
    <recommendedName>
        <fullName evidence="3">Transposase</fullName>
    </recommendedName>
</protein>
<gene>
    <name evidence="1" type="ORF">E5S67_03921</name>
</gene>
<proteinExistence type="predicted"/>
<dbReference type="Proteomes" id="UP000702425">
    <property type="component" value="Unassembled WGS sequence"/>
</dbReference>
<dbReference type="EMBL" id="SRRZ01000075">
    <property type="protein sequence ID" value="NQE36158.1"/>
    <property type="molecule type" value="Genomic_DNA"/>
</dbReference>